<name>A0ACC3DYX1_9PEZI</name>
<evidence type="ECO:0000313" key="1">
    <source>
        <dbReference type="EMBL" id="KAK3082019.1"/>
    </source>
</evidence>
<keyword evidence="2" id="KW-1185">Reference proteome</keyword>
<proteinExistence type="predicted"/>
<sequence>MLVAEKKTLILRVVEEAPQLNQRSYTELRNMFTMREHRWTIKNGGFCQQVRQDHNTVVGQAGAGVIRTSNASQKNKGTIKKFSALQIIYNECTDIDVANKKWRQIPPAEHESPVSAASPRNTYSPYYHLEELSAPSERAQLALLAIGRLIPDVEWYEVILKEVRDGR</sequence>
<accession>A0ACC3DYX1</accession>
<comment type="caution">
    <text evidence="1">The sequence shown here is derived from an EMBL/GenBank/DDBJ whole genome shotgun (WGS) entry which is preliminary data.</text>
</comment>
<organism evidence="1 2">
    <name type="scientific">Coniosporium uncinatum</name>
    <dbReference type="NCBI Taxonomy" id="93489"/>
    <lineage>
        <taxon>Eukaryota</taxon>
        <taxon>Fungi</taxon>
        <taxon>Dikarya</taxon>
        <taxon>Ascomycota</taxon>
        <taxon>Pezizomycotina</taxon>
        <taxon>Dothideomycetes</taxon>
        <taxon>Dothideomycetes incertae sedis</taxon>
        <taxon>Coniosporium</taxon>
    </lineage>
</organism>
<reference evidence="1" key="1">
    <citation type="submission" date="2024-09" db="EMBL/GenBank/DDBJ databases">
        <title>Black Yeasts Isolated from many extreme environments.</title>
        <authorList>
            <person name="Coleine C."/>
            <person name="Stajich J.E."/>
            <person name="Selbmann L."/>
        </authorList>
    </citation>
    <scope>NUCLEOTIDE SEQUENCE</scope>
    <source>
        <strain evidence="1">CCFEE 5737</strain>
    </source>
</reference>
<protein>
    <submittedName>
        <fullName evidence="1">Uncharacterized protein</fullName>
    </submittedName>
</protein>
<evidence type="ECO:0000313" key="2">
    <source>
        <dbReference type="Proteomes" id="UP001186974"/>
    </source>
</evidence>
<dbReference type="EMBL" id="JAWDJW010000020">
    <property type="protein sequence ID" value="KAK3082019.1"/>
    <property type="molecule type" value="Genomic_DNA"/>
</dbReference>
<dbReference type="Proteomes" id="UP001186974">
    <property type="component" value="Unassembled WGS sequence"/>
</dbReference>
<gene>
    <name evidence="1" type="ORF">LTS18_007876</name>
</gene>